<feature type="region of interest" description="Disordered" evidence="1">
    <location>
        <begin position="1"/>
        <end position="36"/>
    </location>
</feature>
<protein>
    <recommendedName>
        <fullName evidence="2">Transcription activator GCR1-like domain-containing protein</fullName>
    </recommendedName>
</protein>
<organism evidence="3 4">
    <name type="scientific">Colletotrichum fioriniae PJ7</name>
    <dbReference type="NCBI Taxonomy" id="1445577"/>
    <lineage>
        <taxon>Eukaryota</taxon>
        <taxon>Fungi</taxon>
        <taxon>Dikarya</taxon>
        <taxon>Ascomycota</taxon>
        <taxon>Pezizomycotina</taxon>
        <taxon>Sordariomycetes</taxon>
        <taxon>Hypocreomycetidae</taxon>
        <taxon>Glomerellales</taxon>
        <taxon>Glomerellaceae</taxon>
        <taxon>Colletotrichum</taxon>
        <taxon>Colletotrichum acutatum species complex</taxon>
    </lineage>
</organism>
<feature type="region of interest" description="Disordered" evidence="1">
    <location>
        <begin position="100"/>
        <end position="136"/>
    </location>
</feature>
<evidence type="ECO:0000259" key="2">
    <source>
        <dbReference type="Pfam" id="PF12550"/>
    </source>
</evidence>
<sequence>MKALSQARLVDYSDSEDEPESEIVAAPSPTGPPDEEGFAQIVIGLQHEYTKEVRELQARQEATDREMALHVDQVNRRLEKQLNVLTSVVKEVFGVDPLDPAVRDCAQQDSGKESNGRGAAPPSPSPTPPVPRERCDLPLPEQQSITVASEVRIARPQIPHESQASQPTASRTSLPVVRRSTGKKASRPRAVSLNRRANQPLKKTRRENADIDDSKNHQREVLEVEPGALGPRTPEAEQVTDIAVNEAVIRRKASRQSLLSPRDPVNPYDDPKYFSPLTVVGKDGVMRPIFKFYPHPATVEEQWAEYKYGLHGQKPVELLEKMYRAKWRNGTYGRSWFTRRKAFWDKMKGLLDQGRTEEEALGVLRDLGSGSVPTVVAILCKERGEGTRPGRRKSRGQSVYSVCGSKRSRDESSSNEESSSSESEDDEAPRPIRYNPSRLRKRLVVSMDRVSGSDEPESAQYSGQETDGLWEPKAD</sequence>
<dbReference type="EMBL" id="JARH01000415">
    <property type="protein sequence ID" value="EXF80824.1"/>
    <property type="molecule type" value="Genomic_DNA"/>
</dbReference>
<dbReference type="AlphaFoldDB" id="A0A010RS18"/>
<feature type="domain" description="Transcription activator GCR1-like" evidence="2">
    <location>
        <begin position="290"/>
        <end position="365"/>
    </location>
</feature>
<feature type="region of interest" description="Disordered" evidence="1">
    <location>
        <begin position="157"/>
        <end position="233"/>
    </location>
</feature>
<evidence type="ECO:0000313" key="4">
    <source>
        <dbReference type="Proteomes" id="UP000020467"/>
    </source>
</evidence>
<gene>
    <name evidence="3" type="ORF">CFIO01_01195</name>
</gene>
<dbReference type="Proteomes" id="UP000020467">
    <property type="component" value="Unassembled WGS sequence"/>
</dbReference>
<reference evidence="3 4" key="1">
    <citation type="submission" date="2014-02" db="EMBL/GenBank/DDBJ databases">
        <title>The genome sequence of Colletotrichum fioriniae PJ7.</title>
        <authorList>
            <person name="Baroncelli R."/>
            <person name="Thon M.R."/>
        </authorList>
    </citation>
    <scope>NUCLEOTIDE SEQUENCE [LARGE SCALE GENOMIC DNA]</scope>
    <source>
        <strain evidence="3 4">PJ7</strain>
    </source>
</reference>
<evidence type="ECO:0000256" key="1">
    <source>
        <dbReference type="SAM" id="MobiDB-lite"/>
    </source>
</evidence>
<dbReference type="Pfam" id="PF12550">
    <property type="entry name" value="GCR1_C"/>
    <property type="match status" value="1"/>
</dbReference>
<feature type="region of interest" description="Disordered" evidence="1">
    <location>
        <begin position="385"/>
        <end position="475"/>
    </location>
</feature>
<proteinExistence type="predicted"/>
<dbReference type="PANTHER" id="PTHR37784">
    <property type="entry name" value="PROTEIN MSN1"/>
    <property type="match status" value="1"/>
</dbReference>
<dbReference type="GO" id="GO:0000981">
    <property type="term" value="F:DNA-binding transcription factor activity, RNA polymerase II-specific"/>
    <property type="evidence" value="ECO:0007669"/>
    <property type="project" value="TreeGrafter"/>
</dbReference>
<name>A0A010RS18_9PEZI</name>
<dbReference type="STRING" id="1445577.A0A010RS18"/>
<dbReference type="OrthoDB" id="428577at2759"/>
<feature type="compositionally biased region" description="Polar residues" evidence="1">
    <location>
        <begin position="160"/>
        <end position="173"/>
    </location>
</feature>
<feature type="compositionally biased region" description="Pro residues" evidence="1">
    <location>
        <begin position="121"/>
        <end position="130"/>
    </location>
</feature>
<dbReference type="InterPro" id="IPR052146">
    <property type="entry name" value="HOT1"/>
</dbReference>
<keyword evidence="4" id="KW-1185">Reference proteome</keyword>
<dbReference type="PANTHER" id="PTHR37784:SF2">
    <property type="entry name" value="HIGH-OSMOLARITY-INDUCED TRANSCRIPTION PROTEIN 1"/>
    <property type="match status" value="1"/>
</dbReference>
<dbReference type="HOGENOM" id="CLU_647238_0_0_1"/>
<feature type="compositionally biased region" description="Basic and acidic residues" evidence="1">
    <location>
        <begin position="206"/>
        <end position="222"/>
    </location>
</feature>
<dbReference type="GO" id="GO:0060963">
    <property type="term" value="P:positive regulation of ribosomal protein gene transcription by RNA polymerase II"/>
    <property type="evidence" value="ECO:0007669"/>
    <property type="project" value="TreeGrafter"/>
</dbReference>
<comment type="caution">
    <text evidence="3">The sequence shown here is derived from an EMBL/GenBank/DDBJ whole genome shotgun (WGS) entry which is preliminary data.</text>
</comment>
<dbReference type="eggNOG" id="KOG2710">
    <property type="taxonomic scope" value="Eukaryota"/>
</dbReference>
<dbReference type="GO" id="GO:0000978">
    <property type="term" value="F:RNA polymerase II cis-regulatory region sequence-specific DNA binding"/>
    <property type="evidence" value="ECO:0007669"/>
    <property type="project" value="TreeGrafter"/>
</dbReference>
<dbReference type="InterPro" id="IPR022210">
    <property type="entry name" value="TF_GCR1-like"/>
</dbReference>
<evidence type="ECO:0000313" key="3">
    <source>
        <dbReference type="EMBL" id="EXF80824.1"/>
    </source>
</evidence>
<dbReference type="KEGG" id="cfj:CFIO01_01195"/>
<accession>A0A010RS18</accession>